<evidence type="ECO:0000313" key="10">
    <source>
        <dbReference type="Proteomes" id="UP000608955"/>
    </source>
</evidence>
<keyword evidence="10" id="KW-1185">Reference proteome</keyword>
<dbReference type="EMBL" id="BMVF01000025">
    <property type="protein sequence ID" value="GHD96103.1"/>
    <property type="molecule type" value="Genomic_DNA"/>
</dbReference>
<sequence length="237" mass="23772">MKKMATSSRWRVALASAASAALLVAAPLAAAQSAHAQPYPPAGPILTVGSTTVTAGDSLSFSSTSVFEPGSLVTALLESRPIVLGRFRADATGAVSGTVTIPRTAPTGWHVLRLTSDRPDRSVGVSIYVQGPIGSTPSPSPTPPHHPSPEPPGEPEHPGGHDHGGADDGRGPDYTGGHDHGGADDGRGPAHAGARPHEASLANTGSNDKTLALGGAAAALLVTGGGTVLAVRRRRNS</sequence>
<feature type="chain" id="PRO_5037793233" description="Gram-positive cocci surface proteins LPxTG domain-containing protein" evidence="7">
    <location>
        <begin position="37"/>
        <end position="237"/>
    </location>
</feature>
<feature type="compositionally biased region" description="Basic and acidic residues" evidence="5">
    <location>
        <begin position="154"/>
        <end position="188"/>
    </location>
</feature>
<keyword evidence="2" id="KW-0964">Secreted</keyword>
<keyword evidence="3 7" id="KW-0732">Signal</keyword>
<dbReference type="PROSITE" id="PS51318">
    <property type="entry name" value="TAT"/>
    <property type="match status" value="1"/>
</dbReference>
<evidence type="ECO:0000313" key="9">
    <source>
        <dbReference type="EMBL" id="GHD96103.1"/>
    </source>
</evidence>
<feature type="domain" description="Gram-positive cocci surface proteins LPxTG" evidence="8">
    <location>
        <begin position="201"/>
        <end position="237"/>
    </location>
</feature>
<protein>
    <recommendedName>
        <fullName evidence="8">Gram-positive cocci surface proteins LPxTG domain-containing protein</fullName>
    </recommendedName>
</protein>
<dbReference type="InterPro" id="IPR006311">
    <property type="entry name" value="TAT_signal"/>
</dbReference>
<feature type="compositionally biased region" description="Pro residues" evidence="5">
    <location>
        <begin position="138"/>
        <end position="152"/>
    </location>
</feature>
<evidence type="ECO:0000256" key="6">
    <source>
        <dbReference type="SAM" id="Phobius"/>
    </source>
</evidence>
<evidence type="ECO:0000256" key="2">
    <source>
        <dbReference type="ARBA" id="ARBA00022525"/>
    </source>
</evidence>
<keyword evidence="1" id="KW-0134">Cell wall</keyword>
<dbReference type="NCBIfam" id="TIGR01167">
    <property type="entry name" value="LPXTG_anchor"/>
    <property type="match status" value="1"/>
</dbReference>
<evidence type="ECO:0000256" key="1">
    <source>
        <dbReference type="ARBA" id="ARBA00022512"/>
    </source>
</evidence>
<dbReference type="NCBIfam" id="NF041528">
    <property type="entry name" value="strep_LAETG"/>
    <property type="match status" value="1"/>
</dbReference>
<feature type="transmembrane region" description="Helical" evidence="6">
    <location>
        <begin position="211"/>
        <end position="231"/>
    </location>
</feature>
<keyword evidence="6" id="KW-0812">Transmembrane</keyword>
<gene>
    <name evidence="9" type="ORF">GCM10010508_63530</name>
</gene>
<evidence type="ECO:0000259" key="8">
    <source>
        <dbReference type="PROSITE" id="PS50847"/>
    </source>
</evidence>
<dbReference type="InterPro" id="IPR019931">
    <property type="entry name" value="LPXTG_anchor"/>
</dbReference>
<comment type="caution">
    <text evidence="9">The sequence shown here is derived from an EMBL/GenBank/DDBJ whole genome shotgun (WGS) entry which is preliminary data.</text>
</comment>
<keyword evidence="6" id="KW-0472">Membrane</keyword>
<keyword evidence="6" id="KW-1133">Transmembrane helix</keyword>
<organism evidence="9 10">
    <name type="scientific">Streptomyces naganishii JCM 4654</name>
    <dbReference type="NCBI Taxonomy" id="1306179"/>
    <lineage>
        <taxon>Bacteria</taxon>
        <taxon>Bacillati</taxon>
        <taxon>Actinomycetota</taxon>
        <taxon>Actinomycetes</taxon>
        <taxon>Kitasatosporales</taxon>
        <taxon>Streptomycetaceae</taxon>
        <taxon>Streptomyces</taxon>
    </lineage>
</organism>
<dbReference type="PROSITE" id="PS50847">
    <property type="entry name" value="GRAM_POS_ANCHORING"/>
    <property type="match status" value="1"/>
</dbReference>
<proteinExistence type="predicted"/>
<evidence type="ECO:0000256" key="4">
    <source>
        <dbReference type="ARBA" id="ARBA00023088"/>
    </source>
</evidence>
<name>A0A918Y9P3_9ACTN</name>
<evidence type="ECO:0000256" key="5">
    <source>
        <dbReference type="SAM" id="MobiDB-lite"/>
    </source>
</evidence>
<accession>A0A918Y9P3</accession>
<evidence type="ECO:0000256" key="7">
    <source>
        <dbReference type="SAM" id="SignalP"/>
    </source>
</evidence>
<dbReference type="Proteomes" id="UP000608955">
    <property type="component" value="Unassembled WGS sequence"/>
</dbReference>
<reference evidence="9" key="1">
    <citation type="journal article" date="2014" name="Int. J. Syst. Evol. Microbiol.">
        <title>Complete genome sequence of Corynebacterium casei LMG S-19264T (=DSM 44701T), isolated from a smear-ripened cheese.</title>
        <authorList>
            <consortium name="US DOE Joint Genome Institute (JGI-PGF)"/>
            <person name="Walter F."/>
            <person name="Albersmeier A."/>
            <person name="Kalinowski J."/>
            <person name="Ruckert C."/>
        </authorList>
    </citation>
    <scope>NUCLEOTIDE SEQUENCE</scope>
    <source>
        <strain evidence="9">JCM 4654</strain>
    </source>
</reference>
<reference evidence="9" key="2">
    <citation type="submission" date="2020-09" db="EMBL/GenBank/DDBJ databases">
        <authorList>
            <person name="Sun Q."/>
            <person name="Ohkuma M."/>
        </authorList>
    </citation>
    <scope>NUCLEOTIDE SEQUENCE</scope>
    <source>
        <strain evidence="9">JCM 4654</strain>
    </source>
</reference>
<feature type="signal peptide" evidence="7">
    <location>
        <begin position="1"/>
        <end position="36"/>
    </location>
</feature>
<keyword evidence="4" id="KW-0572">Peptidoglycan-anchor</keyword>
<dbReference type="AlphaFoldDB" id="A0A918Y9P3"/>
<feature type="region of interest" description="Disordered" evidence="5">
    <location>
        <begin position="128"/>
        <end position="209"/>
    </location>
</feature>
<evidence type="ECO:0000256" key="3">
    <source>
        <dbReference type="ARBA" id="ARBA00022729"/>
    </source>
</evidence>